<accession>A0ABT2FLT9</accession>
<feature type="domain" description="DUF7660" evidence="1">
    <location>
        <begin position="16"/>
        <end position="93"/>
    </location>
</feature>
<comment type="caution">
    <text evidence="2">The sequence shown here is derived from an EMBL/GenBank/DDBJ whole genome shotgun (WGS) entry which is preliminary data.</text>
</comment>
<proteinExistence type="predicted"/>
<evidence type="ECO:0000313" key="3">
    <source>
        <dbReference type="Proteomes" id="UP001201549"/>
    </source>
</evidence>
<dbReference type="InterPro" id="IPR056077">
    <property type="entry name" value="DUF7660"/>
</dbReference>
<organism evidence="2 3">
    <name type="scientific">Shewanella electrica</name>
    <dbReference type="NCBI Taxonomy" id="515560"/>
    <lineage>
        <taxon>Bacteria</taxon>
        <taxon>Pseudomonadati</taxon>
        <taxon>Pseudomonadota</taxon>
        <taxon>Gammaproteobacteria</taxon>
        <taxon>Alteromonadales</taxon>
        <taxon>Shewanellaceae</taxon>
        <taxon>Shewanella</taxon>
    </lineage>
</organism>
<sequence>MSDITDKLDAVTDAASFLTFVTALQADRQQQETKNGEQTNAENDWANNSIASFLEGALSWAEDSDFGTTQDDEIANNPWQQFAVFLYCGKIYE</sequence>
<keyword evidence="3" id="KW-1185">Reference proteome</keyword>
<name>A0ABT2FLT9_9GAMM</name>
<dbReference type="EMBL" id="JAKOGG010000008">
    <property type="protein sequence ID" value="MCS4557308.1"/>
    <property type="molecule type" value="Genomic_DNA"/>
</dbReference>
<protein>
    <recommendedName>
        <fullName evidence="1">DUF7660 domain-containing protein</fullName>
    </recommendedName>
</protein>
<evidence type="ECO:0000313" key="2">
    <source>
        <dbReference type="EMBL" id="MCS4557308.1"/>
    </source>
</evidence>
<reference evidence="2 3" key="1">
    <citation type="submission" date="2022-02" db="EMBL/GenBank/DDBJ databases">
        <authorList>
            <person name="Zhuang L."/>
        </authorList>
    </citation>
    <scope>NUCLEOTIDE SEQUENCE [LARGE SCALE GENOMIC DNA]</scope>
    <source>
        <strain evidence="2 3">C32</strain>
    </source>
</reference>
<gene>
    <name evidence="2" type="ORF">L9G74_12720</name>
</gene>
<reference evidence="3" key="2">
    <citation type="submission" date="2023-07" db="EMBL/GenBank/DDBJ databases">
        <title>Shewanella mangrovi sp. nov., an acetaldehyde- degrading bacterium isolated from mangrove sediment.</title>
        <authorList>
            <person name="Liu Y."/>
        </authorList>
    </citation>
    <scope>NUCLEOTIDE SEQUENCE [LARGE SCALE GENOMIC DNA]</scope>
    <source>
        <strain evidence="3">C32</strain>
    </source>
</reference>
<dbReference type="Pfam" id="PF24693">
    <property type="entry name" value="DUF7660"/>
    <property type="match status" value="1"/>
</dbReference>
<dbReference type="RefSeq" id="WP_238896786.1">
    <property type="nucleotide sequence ID" value="NZ_JAKOGG010000008.1"/>
</dbReference>
<dbReference type="Proteomes" id="UP001201549">
    <property type="component" value="Unassembled WGS sequence"/>
</dbReference>
<evidence type="ECO:0000259" key="1">
    <source>
        <dbReference type="Pfam" id="PF24693"/>
    </source>
</evidence>